<keyword evidence="6 12" id="KW-0547">Nucleotide-binding</keyword>
<comment type="subcellular location">
    <subcellularLocation>
        <location evidence="1 12 13">Cytoplasm</location>
    </subcellularLocation>
</comment>
<keyword evidence="5 12" id="KW-0235">DNA replication</keyword>
<evidence type="ECO:0000256" key="6">
    <source>
        <dbReference type="ARBA" id="ARBA00022741"/>
    </source>
</evidence>
<keyword evidence="16" id="KW-1185">Reference proteome</keyword>
<dbReference type="GO" id="GO:0009432">
    <property type="term" value="P:SOS response"/>
    <property type="evidence" value="ECO:0007669"/>
    <property type="project" value="UniProtKB-UniRule"/>
</dbReference>
<dbReference type="Gene3D" id="1.20.1050.90">
    <property type="entry name" value="RecF/RecN/SMC, N-terminal domain"/>
    <property type="match status" value="1"/>
</dbReference>
<evidence type="ECO:0000256" key="10">
    <source>
        <dbReference type="ARBA" id="ARBA00023204"/>
    </source>
</evidence>
<dbReference type="InterPro" id="IPR003395">
    <property type="entry name" value="RecF/RecN/SMC_N"/>
</dbReference>
<dbReference type="InterPro" id="IPR001238">
    <property type="entry name" value="DNA-binding_RecF"/>
</dbReference>
<dbReference type="GO" id="GO:0005737">
    <property type="term" value="C:cytoplasm"/>
    <property type="evidence" value="ECO:0007669"/>
    <property type="project" value="UniProtKB-SubCell"/>
</dbReference>
<keyword evidence="7 12" id="KW-0227">DNA damage</keyword>
<evidence type="ECO:0000256" key="7">
    <source>
        <dbReference type="ARBA" id="ARBA00022763"/>
    </source>
</evidence>
<evidence type="ECO:0000256" key="11">
    <source>
        <dbReference type="ARBA" id="ARBA00023236"/>
    </source>
</evidence>
<keyword evidence="10 12" id="KW-0234">DNA repair</keyword>
<organism evidence="15 16">
    <name type="scientific">Pseudobutyrivibrio ruminis</name>
    <dbReference type="NCBI Taxonomy" id="46206"/>
    <lineage>
        <taxon>Bacteria</taxon>
        <taxon>Bacillati</taxon>
        <taxon>Bacillota</taxon>
        <taxon>Clostridia</taxon>
        <taxon>Lachnospirales</taxon>
        <taxon>Lachnospiraceae</taxon>
        <taxon>Pseudobutyrivibrio</taxon>
    </lineage>
</organism>
<dbReference type="RefSeq" id="WP_074791063.1">
    <property type="nucleotide sequence ID" value="NZ_FNZX01000010.1"/>
</dbReference>
<evidence type="ECO:0000256" key="8">
    <source>
        <dbReference type="ARBA" id="ARBA00022840"/>
    </source>
</evidence>
<dbReference type="InterPro" id="IPR027417">
    <property type="entry name" value="P-loop_NTPase"/>
</dbReference>
<dbReference type="PROSITE" id="PS00618">
    <property type="entry name" value="RECF_2"/>
    <property type="match status" value="1"/>
</dbReference>
<evidence type="ECO:0000256" key="9">
    <source>
        <dbReference type="ARBA" id="ARBA00023125"/>
    </source>
</evidence>
<dbReference type="Proteomes" id="UP000182321">
    <property type="component" value="Unassembled WGS sequence"/>
</dbReference>
<reference evidence="16" key="1">
    <citation type="submission" date="2016-10" db="EMBL/GenBank/DDBJ databases">
        <authorList>
            <person name="Varghese N."/>
        </authorList>
    </citation>
    <scope>NUCLEOTIDE SEQUENCE [LARGE SCALE GENOMIC DNA]</scope>
    <source>
        <strain evidence="16">ACV-9</strain>
    </source>
</reference>
<dbReference type="GO" id="GO:0006260">
    <property type="term" value="P:DNA replication"/>
    <property type="evidence" value="ECO:0007669"/>
    <property type="project" value="UniProtKB-UniRule"/>
</dbReference>
<evidence type="ECO:0000256" key="12">
    <source>
        <dbReference type="HAMAP-Rule" id="MF_00365"/>
    </source>
</evidence>
<evidence type="ECO:0000256" key="3">
    <source>
        <dbReference type="ARBA" id="ARBA00020170"/>
    </source>
</evidence>
<feature type="domain" description="RecF/RecN/SMC N-terminal" evidence="14">
    <location>
        <begin position="3"/>
        <end position="355"/>
    </location>
</feature>
<protein>
    <recommendedName>
        <fullName evidence="3 12">DNA replication and repair protein RecF</fullName>
    </recommendedName>
</protein>
<keyword evidence="4 12" id="KW-0963">Cytoplasm</keyword>
<dbReference type="EMBL" id="FNZX01000010">
    <property type="protein sequence ID" value="SEK75949.1"/>
    <property type="molecule type" value="Genomic_DNA"/>
</dbReference>
<dbReference type="PANTHER" id="PTHR32182">
    <property type="entry name" value="DNA REPLICATION AND REPAIR PROTEIN RECF"/>
    <property type="match status" value="1"/>
</dbReference>
<gene>
    <name evidence="12" type="primary">recF</name>
    <name evidence="15" type="ORF">SAMN02910377_01737</name>
</gene>
<dbReference type="GO" id="GO:0003697">
    <property type="term" value="F:single-stranded DNA binding"/>
    <property type="evidence" value="ECO:0007669"/>
    <property type="project" value="UniProtKB-UniRule"/>
</dbReference>
<name>A0A1H7JMT4_9FIRM</name>
<accession>A0A1H7JMT4</accession>
<dbReference type="SUPFAM" id="SSF52540">
    <property type="entry name" value="P-loop containing nucleoside triphosphate hydrolases"/>
    <property type="match status" value="1"/>
</dbReference>
<dbReference type="CDD" id="cd03242">
    <property type="entry name" value="ABC_RecF"/>
    <property type="match status" value="1"/>
</dbReference>
<dbReference type="HAMAP" id="MF_00365">
    <property type="entry name" value="RecF"/>
    <property type="match status" value="1"/>
</dbReference>
<dbReference type="NCBIfam" id="TIGR00611">
    <property type="entry name" value="recf"/>
    <property type="match status" value="1"/>
</dbReference>
<evidence type="ECO:0000256" key="1">
    <source>
        <dbReference type="ARBA" id="ARBA00004496"/>
    </source>
</evidence>
<evidence type="ECO:0000256" key="4">
    <source>
        <dbReference type="ARBA" id="ARBA00022490"/>
    </source>
</evidence>
<dbReference type="Pfam" id="PF02463">
    <property type="entry name" value="SMC_N"/>
    <property type="match status" value="1"/>
</dbReference>
<keyword evidence="9 12" id="KW-0238">DNA-binding</keyword>
<dbReference type="GO" id="GO:0005524">
    <property type="term" value="F:ATP binding"/>
    <property type="evidence" value="ECO:0007669"/>
    <property type="project" value="UniProtKB-UniRule"/>
</dbReference>
<dbReference type="eggNOG" id="COG1195">
    <property type="taxonomic scope" value="Bacteria"/>
</dbReference>
<evidence type="ECO:0000259" key="14">
    <source>
        <dbReference type="Pfam" id="PF02463"/>
    </source>
</evidence>
<dbReference type="GO" id="GO:0006302">
    <property type="term" value="P:double-strand break repair"/>
    <property type="evidence" value="ECO:0007669"/>
    <property type="project" value="TreeGrafter"/>
</dbReference>
<evidence type="ECO:0000256" key="2">
    <source>
        <dbReference type="ARBA" id="ARBA00008016"/>
    </source>
</evidence>
<sequence length="365" mass="42207">MIIKSIELKNFRNYESLNINFDDHTTILYGDNAQGKTNILEAAYLSGTTKSHKGSRDKEIIKFDTDESHIKTIVEKNDREYQIDIHLKKNKSKGIAINRVPIKKAAELFGLINIIFFSPEDLNIIKNGPSERRKFMDAELCQIDKIYLSDLTNYNKALNQRNALLKEMIYKPELKETLSLWDEQLISYGKKIITRRQQFINDINIIVKDIHSKITSGKENIEVTYDPNIEDIFFLDELVKNKEKDMRFCQTSVGPHRDDIKITVDGIDIRKYGSQGQQRTCALSLKLSEIKLVENTINDKPILLLDDVLSELDKNRQSDLLDNLIDTQTIITCTGLDEFVKNRFMLNTVYKVTNGSIELITEEHR</sequence>
<keyword evidence="11 12" id="KW-0742">SOS response</keyword>
<dbReference type="AlphaFoldDB" id="A0A1H7JMT4"/>
<evidence type="ECO:0000256" key="13">
    <source>
        <dbReference type="RuleBase" id="RU000578"/>
    </source>
</evidence>
<dbReference type="PANTHER" id="PTHR32182:SF0">
    <property type="entry name" value="DNA REPLICATION AND REPAIR PROTEIN RECF"/>
    <property type="match status" value="1"/>
</dbReference>
<keyword evidence="8 12" id="KW-0067">ATP-binding</keyword>
<evidence type="ECO:0000256" key="5">
    <source>
        <dbReference type="ARBA" id="ARBA00022705"/>
    </source>
</evidence>
<comment type="function">
    <text evidence="12 13">The RecF protein is involved in DNA metabolism; it is required for DNA replication and normal SOS inducibility. RecF binds preferentially to single-stranded, linear DNA. It also seems to bind ATP.</text>
</comment>
<dbReference type="Gene3D" id="3.40.50.300">
    <property type="entry name" value="P-loop containing nucleotide triphosphate hydrolases"/>
    <property type="match status" value="1"/>
</dbReference>
<dbReference type="GO" id="GO:0000731">
    <property type="term" value="P:DNA synthesis involved in DNA repair"/>
    <property type="evidence" value="ECO:0007669"/>
    <property type="project" value="TreeGrafter"/>
</dbReference>
<comment type="similarity">
    <text evidence="2 12 13">Belongs to the RecF family.</text>
</comment>
<evidence type="ECO:0000313" key="15">
    <source>
        <dbReference type="EMBL" id="SEK75949.1"/>
    </source>
</evidence>
<feature type="binding site" evidence="12">
    <location>
        <begin position="30"/>
        <end position="37"/>
    </location>
    <ligand>
        <name>ATP</name>
        <dbReference type="ChEBI" id="CHEBI:30616"/>
    </ligand>
</feature>
<dbReference type="InterPro" id="IPR042174">
    <property type="entry name" value="RecF_2"/>
</dbReference>
<dbReference type="InterPro" id="IPR018078">
    <property type="entry name" value="DNA-binding_RecF_CS"/>
</dbReference>
<evidence type="ECO:0000313" key="16">
    <source>
        <dbReference type="Proteomes" id="UP000182321"/>
    </source>
</evidence>
<proteinExistence type="inferred from homology"/>